<feature type="transmembrane region" description="Helical" evidence="4">
    <location>
        <begin position="76"/>
        <end position="98"/>
    </location>
</feature>
<proteinExistence type="predicted"/>
<dbReference type="GO" id="GO:0005829">
    <property type="term" value="C:cytosol"/>
    <property type="evidence" value="ECO:0007669"/>
    <property type="project" value="TreeGrafter"/>
</dbReference>
<dbReference type="InterPro" id="IPR002201">
    <property type="entry name" value="Glyco_trans_9"/>
</dbReference>
<dbReference type="CDD" id="cd03789">
    <property type="entry name" value="GT9_LPS_heptosyltransferase"/>
    <property type="match status" value="1"/>
</dbReference>
<keyword evidence="2" id="KW-0808">Transferase</keyword>
<dbReference type="GO" id="GO:0008713">
    <property type="term" value="F:ADP-heptose-lipopolysaccharide heptosyltransferase activity"/>
    <property type="evidence" value="ECO:0007669"/>
    <property type="project" value="TreeGrafter"/>
</dbReference>
<dbReference type="PANTHER" id="PTHR30160">
    <property type="entry name" value="TETRAACYLDISACCHARIDE 4'-KINASE-RELATED"/>
    <property type="match status" value="1"/>
</dbReference>
<reference evidence="5 6" key="1">
    <citation type="submission" date="2017-07" db="EMBL/GenBank/DDBJ databases">
        <title>A draft genome sequence of Komagataeibacter swingsii LMG 22125.</title>
        <authorList>
            <person name="Skraban J."/>
            <person name="Cleenwerck I."/>
            <person name="Vandamme P."/>
            <person name="Trcek J."/>
        </authorList>
    </citation>
    <scope>NUCLEOTIDE SEQUENCE [LARGE SCALE GENOMIC DNA]</scope>
    <source>
        <strain evidence="5 6">LMG 22125</strain>
    </source>
</reference>
<sequence>MRRQMLKKKKLRSTQYYRMHSAPGKALDNFNKKTKNHIFKKIINKLQFGLLPTVFPFFRIHVIQCGNILSKNKTPVLLGIVAVRAIISIPGTVTIANIRKKDSGAIIGRAVPKHIGSENGINIWSANIWIDSGIIEKKEGIKLALEFRHHEKLVSEKELTVDVIRENDLPAYFIEDFKRSDSYTPSNDNPSENPVTTVSSRPAMIRNPGTGIFSTPIKSIILLRIDQLGDVMSSLPSVLYIKRMFPDAHITTLTQSNVIPIIEASGIADETLPISLNFHAESESRFITDDEKEKIKEIFSDRHYDLAIDLSPVDDSRPLLQLFSAHYRVGFKPEKFRFLDFGITVDSHDKLNSLSIISHASHIAMLINALAQAISPKQEIVPRLPVKDHDENSIFYKYRITKNKYMVIHTGARHAMNKWKTENFINLAEKIHSNTGMRIVIFFDDESEIKKLGNVDHLPFVMLSNLTITQFDAIVSNSLLMISNDTGPKHLAAVRGIETISIHLARLNWQEWGQNQRGVIVTKPVPCAGCIINNDLDSCDADTICIKSITVDDVYRAFLQCFERVSAHLSNGRENLS</sequence>
<dbReference type="GO" id="GO:0009244">
    <property type="term" value="P:lipopolysaccharide core region biosynthetic process"/>
    <property type="evidence" value="ECO:0007669"/>
    <property type="project" value="TreeGrafter"/>
</dbReference>
<evidence type="ECO:0000256" key="2">
    <source>
        <dbReference type="ARBA" id="ARBA00022679"/>
    </source>
</evidence>
<keyword evidence="4" id="KW-0812">Transmembrane</keyword>
<feature type="region of interest" description="Disordered" evidence="3">
    <location>
        <begin position="182"/>
        <end position="201"/>
    </location>
</feature>
<comment type="caution">
    <text evidence="5">The sequence shown here is derived from an EMBL/GenBank/DDBJ whole genome shotgun (WGS) entry which is preliminary data.</text>
</comment>
<keyword evidence="4" id="KW-1133">Transmembrane helix</keyword>
<evidence type="ECO:0000313" key="5">
    <source>
        <dbReference type="EMBL" id="PYD68850.1"/>
    </source>
</evidence>
<evidence type="ECO:0000256" key="4">
    <source>
        <dbReference type="SAM" id="Phobius"/>
    </source>
</evidence>
<organism evidence="5 6">
    <name type="scientific">Komagataeibacter swingsii</name>
    <dbReference type="NCBI Taxonomy" id="215220"/>
    <lineage>
        <taxon>Bacteria</taxon>
        <taxon>Pseudomonadati</taxon>
        <taxon>Pseudomonadota</taxon>
        <taxon>Alphaproteobacteria</taxon>
        <taxon>Acetobacterales</taxon>
        <taxon>Acetobacteraceae</taxon>
        <taxon>Komagataeibacter</taxon>
    </lineage>
</organism>
<feature type="compositionally biased region" description="Polar residues" evidence="3">
    <location>
        <begin position="182"/>
        <end position="200"/>
    </location>
</feature>
<name>A0A2V4R9T8_9PROT</name>
<dbReference type="InterPro" id="IPR051199">
    <property type="entry name" value="LPS_LOS_Heptosyltrfase"/>
</dbReference>
<protein>
    <recommendedName>
        <fullName evidence="7">ADP-heptose--LPS heptosyltransferase</fullName>
    </recommendedName>
</protein>
<keyword evidence="4" id="KW-0472">Membrane</keyword>
<evidence type="ECO:0008006" key="7">
    <source>
        <dbReference type="Google" id="ProtNLM"/>
    </source>
</evidence>
<keyword evidence="6" id="KW-1185">Reference proteome</keyword>
<keyword evidence="1" id="KW-0328">Glycosyltransferase</keyword>
<dbReference type="Gene3D" id="3.40.50.2000">
    <property type="entry name" value="Glycogen Phosphorylase B"/>
    <property type="match status" value="2"/>
</dbReference>
<gene>
    <name evidence="5" type="ORF">CFR76_13070</name>
</gene>
<dbReference type="AlphaFoldDB" id="A0A2V4R9T8"/>
<accession>A0A2V4R9T8</accession>
<dbReference type="Pfam" id="PF01075">
    <property type="entry name" value="Glyco_transf_9"/>
    <property type="match status" value="1"/>
</dbReference>
<evidence type="ECO:0000313" key="6">
    <source>
        <dbReference type="Proteomes" id="UP000247371"/>
    </source>
</evidence>
<evidence type="ECO:0000256" key="1">
    <source>
        <dbReference type="ARBA" id="ARBA00022676"/>
    </source>
</evidence>
<dbReference type="Proteomes" id="UP000247371">
    <property type="component" value="Unassembled WGS sequence"/>
</dbReference>
<dbReference type="EMBL" id="NKUB01000020">
    <property type="protein sequence ID" value="PYD68850.1"/>
    <property type="molecule type" value="Genomic_DNA"/>
</dbReference>
<evidence type="ECO:0000256" key="3">
    <source>
        <dbReference type="SAM" id="MobiDB-lite"/>
    </source>
</evidence>
<dbReference type="SUPFAM" id="SSF53756">
    <property type="entry name" value="UDP-Glycosyltransferase/glycogen phosphorylase"/>
    <property type="match status" value="1"/>
</dbReference>